<reference evidence="1 2" key="1">
    <citation type="submission" date="2018-08" db="EMBL/GenBank/DDBJ databases">
        <authorList>
            <person name="Laetsch R D."/>
            <person name="Stevens L."/>
            <person name="Kumar S."/>
            <person name="Blaxter L. M."/>
        </authorList>
    </citation>
    <scope>NUCLEOTIDE SEQUENCE [LARGE SCALE GENOMIC DNA]</scope>
</reference>
<proteinExistence type="predicted"/>
<evidence type="ECO:0000313" key="1">
    <source>
        <dbReference type="EMBL" id="VDK88377.1"/>
    </source>
</evidence>
<name>A0A3P6TSF9_LITSI</name>
<sequence length="318" mass="35926">MKLRNSLINMLGEFIGLHKTPDFKLNVQSSQAIVEAVAAEARRYSVSMNYASSDNNGYIVSHQRSFSTNSTHKGNDSLVNMDPSYRRLSEPTSFPSFTPPRSHPHQELLVHSQKKKSRKQNILSSFFRRDDKGEISIDHRQQQHTRRGSETFCGSVAAYSNKLSTINTRNTNVVANHTIGKYYAKLNVRMKIVVKILHKNVVDEFVLHIADLLTSPASCDDLRSVVCIRMVPHVGHCLLIAALDIGKLSTAPHWQPPTQAETHDTKDQYPRGNISNGRMALCGFYKRTDMLPCASHAFHCNDQFSYSVDLSRGRNRTR</sequence>
<dbReference type="OrthoDB" id="5873488at2759"/>
<accession>A0A3P6TSF9</accession>
<evidence type="ECO:0000313" key="2">
    <source>
        <dbReference type="Proteomes" id="UP000277928"/>
    </source>
</evidence>
<dbReference type="AlphaFoldDB" id="A0A3P6TSF9"/>
<gene>
    <name evidence="1" type="ORF">NLS_LOCUS8648</name>
</gene>
<dbReference type="EMBL" id="UYRX01001138">
    <property type="protein sequence ID" value="VDK88377.1"/>
    <property type="molecule type" value="Genomic_DNA"/>
</dbReference>
<keyword evidence="2" id="KW-1185">Reference proteome</keyword>
<dbReference type="Proteomes" id="UP000277928">
    <property type="component" value="Unassembled WGS sequence"/>
</dbReference>
<organism evidence="1 2">
    <name type="scientific">Litomosoides sigmodontis</name>
    <name type="common">Filarial nematode worm</name>
    <dbReference type="NCBI Taxonomy" id="42156"/>
    <lineage>
        <taxon>Eukaryota</taxon>
        <taxon>Metazoa</taxon>
        <taxon>Ecdysozoa</taxon>
        <taxon>Nematoda</taxon>
        <taxon>Chromadorea</taxon>
        <taxon>Rhabditida</taxon>
        <taxon>Spirurina</taxon>
        <taxon>Spiruromorpha</taxon>
        <taxon>Filarioidea</taxon>
        <taxon>Onchocercidae</taxon>
        <taxon>Litomosoides</taxon>
    </lineage>
</organism>
<protein>
    <submittedName>
        <fullName evidence="1">Uncharacterized protein</fullName>
    </submittedName>
</protein>